<dbReference type="AlphaFoldDB" id="A0A9W9ANJ7"/>
<feature type="chain" id="PRO_5040783838" description="Protein kinase domain-containing protein" evidence="2">
    <location>
        <begin position="28"/>
        <end position="290"/>
    </location>
</feature>
<evidence type="ECO:0000313" key="4">
    <source>
        <dbReference type="Proteomes" id="UP001150266"/>
    </source>
</evidence>
<feature type="coiled-coil region" evidence="1">
    <location>
        <begin position="173"/>
        <end position="200"/>
    </location>
</feature>
<dbReference type="Proteomes" id="UP001150266">
    <property type="component" value="Unassembled WGS sequence"/>
</dbReference>
<evidence type="ECO:0008006" key="5">
    <source>
        <dbReference type="Google" id="ProtNLM"/>
    </source>
</evidence>
<evidence type="ECO:0000313" key="3">
    <source>
        <dbReference type="EMBL" id="KAJ4485532.1"/>
    </source>
</evidence>
<keyword evidence="1" id="KW-0175">Coiled coil</keyword>
<feature type="signal peptide" evidence="2">
    <location>
        <begin position="1"/>
        <end position="27"/>
    </location>
</feature>
<proteinExistence type="predicted"/>
<dbReference type="EMBL" id="JAOTPV010000003">
    <property type="protein sequence ID" value="KAJ4485532.1"/>
    <property type="molecule type" value="Genomic_DNA"/>
</dbReference>
<name>A0A9W9ANJ7_9AGAR</name>
<dbReference type="OrthoDB" id="2847885at2759"/>
<evidence type="ECO:0000256" key="2">
    <source>
        <dbReference type="SAM" id="SignalP"/>
    </source>
</evidence>
<accession>A0A9W9ANJ7</accession>
<protein>
    <recommendedName>
        <fullName evidence="5">Protein kinase domain-containing protein</fullName>
    </recommendedName>
</protein>
<reference evidence="3" key="1">
    <citation type="submission" date="2022-08" db="EMBL/GenBank/DDBJ databases">
        <title>A Global Phylogenomic Analysis of the Shiitake Genus Lentinula.</title>
        <authorList>
            <consortium name="DOE Joint Genome Institute"/>
            <person name="Sierra-Patev S."/>
            <person name="Min B."/>
            <person name="Naranjo-Ortiz M."/>
            <person name="Looney B."/>
            <person name="Konkel Z."/>
            <person name="Slot J.C."/>
            <person name="Sakamoto Y."/>
            <person name="Steenwyk J.L."/>
            <person name="Rokas A."/>
            <person name="Carro J."/>
            <person name="Camarero S."/>
            <person name="Ferreira P."/>
            <person name="Molpeceres G."/>
            <person name="Ruiz-Duenas F.J."/>
            <person name="Serrano A."/>
            <person name="Henrissat B."/>
            <person name="Drula E."/>
            <person name="Hughes K.W."/>
            <person name="Mata J.L."/>
            <person name="Ishikawa N.K."/>
            <person name="Vargas-Isla R."/>
            <person name="Ushijima S."/>
            <person name="Smith C.A."/>
            <person name="Ahrendt S."/>
            <person name="Andreopoulos W."/>
            <person name="He G."/>
            <person name="Labutti K."/>
            <person name="Lipzen A."/>
            <person name="Ng V."/>
            <person name="Riley R."/>
            <person name="Sandor L."/>
            <person name="Barry K."/>
            <person name="Martinez A.T."/>
            <person name="Xiao Y."/>
            <person name="Gibbons J.G."/>
            <person name="Terashima K."/>
            <person name="Grigoriev I.V."/>
            <person name="Hibbett D.S."/>
        </authorList>
    </citation>
    <scope>NUCLEOTIDE SEQUENCE</scope>
    <source>
        <strain evidence="3">JLM2183</strain>
    </source>
</reference>
<organism evidence="3 4">
    <name type="scientific">Lentinula aciculospora</name>
    <dbReference type="NCBI Taxonomy" id="153920"/>
    <lineage>
        <taxon>Eukaryota</taxon>
        <taxon>Fungi</taxon>
        <taxon>Dikarya</taxon>
        <taxon>Basidiomycota</taxon>
        <taxon>Agaricomycotina</taxon>
        <taxon>Agaricomycetes</taxon>
        <taxon>Agaricomycetidae</taxon>
        <taxon>Agaricales</taxon>
        <taxon>Marasmiineae</taxon>
        <taxon>Omphalotaceae</taxon>
        <taxon>Lentinula</taxon>
    </lineage>
</organism>
<gene>
    <name evidence="3" type="ORF">J3R30DRAFT_3440146</name>
</gene>
<sequence length="290" mass="33027">MRTSGSSIQLFLFLLLVPILLTVATNAAPLPTSPEQEMKERYLGTTKERNPPWILGFYGAYLDDVGKKVFDKTLSLTQRDVDDLINDNRGQWSIGVYNVTKNYWKLKDGFRRYKKDTIVLKRLKEPIGNNEMGEVKALKDVGLYIDSGSAPIGPWKMQVPVILMKKVDGVVMIDTAEFKNANQQQKVELLEQAKLHVRKQVVRWAVTKQLLHAEFNLGNFLVGGRQTATSVSMDTPITKAQLIDFGYPGIFKVKDDVTEKEVEDWFDLQWETCTKYGYDGMRAKEAKDKP</sequence>
<evidence type="ECO:0000256" key="1">
    <source>
        <dbReference type="SAM" id="Coils"/>
    </source>
</evidence>
<comment type="caution">
    <text evidence="3">The sequence shown here is derived from an EMBL/GenBank/DDBJ whole genome shotgun (WGS) entry which is preliminary data.</text>
</comment>
<keyword evidence="2" id="KW-0732">Signal</keyword>
<keyword evidence="4" id="KW-1185">Reference proteome</keyword>